<gene>
    <name evidence="1" type="ORF">DdX_05867</name>
</gene>
<comment type="caution">
    <text evidence="1">The sequence shown here is derived from an EMBL/GenBank/DDBJ whole genome shotgun (WGS) entry which is preliminary data.</text>
</comment>
<organism evidence="1 2">
    <name type="scientific">Ditylenchus destructor</name>
    <dbReference type="NCBI Taxonomy" id="166010"/>
    <lineage>
        <taxon>Eukaryota</taxon>
        <taxon>Metazoa</taxon>
        <taxon>Ecdysozoa</taxon>
        <taxon>Nematoda</taxon>
        <taxon>Chromadorea</taxon>
        <taxon>Rhabditida</taxon>
        <taxon>Tylenchina</taxon>
        <taxon>Tylenchomorpha</taxon>
        <taxon>Sphaerularioidea</taxon>
        <taxon>Anguinidae</taxon>
        <taxon>Anguininae</taxon>
        <taxon>Ditylenchus</taxon>
    </lineage>
</organism>
<sequence>MPNVLAVSPDRNIVGGTAIIATMVSHMIDGIEDRENWKQNLAHIQSGSPGPLPYKVKYDWSQEVEYQRAKERVEKENLAQATNRATK</sequence>
<protein>
    <submittedName>
        <fullName evidence="1">Uncharacterized protein</fullName>
    </submittedName>
</protein>
<dbReference type="Proteomes" id="UP001201812">
    <property type="component" value="Unassembled WGS sequence"/>
</dbReference>
<evidence type="ECO:0000313" key="1">
    <source>
        <dbReference type="EMBL" id="KAI1718760.1"/>
    </source>
</evidence>
<dbReference type="AlphaFoldDB" id="A0AAD4N9Q6"/>
<name>A0AAD4N9Q6_9BILA</name>
<dbReference type="EMBL" id="JAKKPZ010000007">
    <property type="protein sequence ID" value="KAI1718760.1"/>
    <property type="molecule type" value="Genomic_DNA"/>
</dbReference>
<keyword evidence="2" id="KW-1185">Reference proteome</keyword>
<proteinExistence type="predicted"/>
<evidence type="ECO:0000313" key="2">
    <source>
        <dbReference type="Proteomes" id="UP001201812"/>
    </source>
</evidence>
<reference evidence="1" key="1">
    <citation type="submission" date="2022-01" db="EMBL/GenBank/DDBJ databases">
        <title>Genome Sequence Resource for Two Populations of Ditylenchus destructor, the Migratory Endoparasitic Phytonematode.</title>
        <authorList>
            <person name="Zhang H."/>
            <person name="Lin R."/>
            <person name="Xie B."/>
        </authorList>
    </citation>
    <scope>NUCLEOTIDE SEQUENCE</scope>
    <source>
        <strain evidence="1">BazhouSP</strain>
    </source>
</reference>
<accession>A0AAD4N9Q6</accession>